<dbReference type="EMBL" id="BNCH01000001">
    <property type="protein sequence ID" value="GHE88559.1"/>
    <property type="molecule type" value="Genomic_DNA"/>
</dbReference>
<proteinExistence type="predicted"/>
<comment type="caution">
    <text evidence="1">The sequence shown here is derived from an EMBL/GenBank/DDBJ whole genome shotgun (WGS) entry which is preliminary data.</text>
</comment>
<accession>A0ABQ3ISE1</accession>
<sequence length="83" mass="8770">MTPTITKLLASASGASAASLDMIESARDGEIRGFSNVGAGETLTQLADSLRLLLDAMEAGEVCMGEDETQLHGALIRFLEDRE</sequence>
<reference evidence="2" key="1">
    <citation type="journal article" date="2019" name="Int. J. Syst. Evol. Microbiol.">
        <title>The Global Catalogue of Microorganisms (GCM) 10K type strain sequencing project: providing services to taxonomists for standard genome sequencing and annotation.</title>
        <authorList>
            <consortium name="The Broad Institute Genomics Platform"/>
            <consortium name="The Broad Institute Genome Sequencing Center for Infectious Disease"/>
            <person name="Wu L."/>
            <person name="Ma J."/>
        </authorList>
    </citation>
    <scope>NUCLEOTIDE SEQUENCE [LARGE SCALE GENOMIC DNA]</scope>
    <source>
        <strain evidence="2">KCTC 42443</strain>
    </source>
</reference>
<evidence type="ECO:0000313" key="2">
    <source>
        <dbReference type="Proteomes" id="UP000609802"/>
    </source>
</evidence>
<dbReference type="RefSeq" id="WP_191284969.1">
    <property type="nucleotide sequence ID" value="NZ_BNCH01000001.1"/>
</dbReference>
<gene>
    <name evidence="1" type="ORF">GCM10016455_05860</name>
</gene>
<protein>
    <submittedName>
        <fullName evidence="1">Uncharacterized protein</fullName>
    </submittedName>
</protein>
<organism evidence="1 2">
    <name type="scientific">Aliiroseovarius zhejiangensis</name>
    <dbReference type="NCBI Taxonomy" id="1632025"/>
    <lineage>
        <taxon>Bacteria</taxon>
        <taxon>Pseudomonadati</taxon>
        <taxon>Pseudomonadota</taxon>
        <taxon>Alphaproteobacteria</taxon>
        <taxon>Rhodobacterales</taxon>
        <taxon>Paracoccaceae</taxon>
        <taxon>Aliiroseovarius</taxon>
    </lineage>
</organism>
<name>A0ABQ3ISE1_9RHOB</name>
<dbReference type="Proteomes" id="UP000609802">
    <property type="component" value="Unassembled WGS sequence"/>
</dbReference>
<keyword evidence="2" id="KW-1185">Reference proteome</keyword>
<evidence type="ECO:0000313" key="1">
    <source>
        <dbReference type="EMBL" id="GHE88559.1"/>
    </source>
</evidence>